<dbReference type="EMBL" id="LNXX01000029">
    <property type="protein sequence ID" value="KTC85323.1"/>
    <property type="molecule type" value="Genomic_DNA"/>
</dbReference>
<accession>A0ABR5QSP6</accession>
<dbReference type="InterPro" id="IPR000873">
    <property type="entry name" value="AMP-dep_synth/lig_dom"/>
</dbReference>
<dbReference type="PANTHER" id="PTHR45527:SF1">
    <property type="entry name" value="FATTY ACID SYNTHASE"/>
    <property type="match status" value="1"/>
</dbReference>
<dbReference type="Gene3D" id="3.40.50.980">
    <property type="match status" value="2"/>
</dbReference>
<dbReference type="RefSeq" id="WP_162263060.1">
    <property type="nucleotide sequence ID" value="NZ_LNXX01000029.1"/>
</dbReference>
<evidence type="ECO:0000313" key="3">
    <source>
        <dbReference type="Proteomes" id="UP000054854"/>
    </source>
</evidence>
<feature type="non-terminal residue" evidence="2">
    <location>
        <position position="297"/>
    </location>
</feature>
<dbReference type="PANTHER" id="PTHR45527">
    <property type="entry name" value="NONRIBOSOMAL PEPTIDE SYNTHETASE"/>
    <property type="match status" value="1"/>
</dbReference>
<gene>
    <name evidence="2" type="ORF">Lcin_1823</name>
</gene>
<dbReference type="InterPro" id="IPR020845">
    <property type="entry name" value="AMP-binding_CS"/>
</dbReference>
<dbReference type="Pfam" id="PF00501">
    <property type="entry name" value="AMP-binding"/>
    <property type="match status" value="1"/>
</dbReference>
<evidence type="ECO:0000259" key="1">
    <source>
        <dbReference type="Pfam" id="PF00501"/>
    </source>
</evidence>
<dbReference type="SUPFAM" id="SSF56801">
    <property type="entry name" value="Acetyl-CoA synthetase-like"/>
    <property type="match status" value="1"/>
</dbReference>
<dbReference type="Proteomes" id="UP000054854">
    <property type="component" value="Unassembled WGS sequence"/>
</dbReference>
<evidence type="ECO:0000313" key="2">
    <source>
        <dbReference type="EMBL" id="KTC85323.1"/>
    </source>
</evidence>
<feature type="domain" description="AMP-dependent synthetase/ligase" evidence="1">
    <location>
        <begin position="25"/>
        <end position="296"/>
    </location>
</feature>
<name>A0ABR5QSP6_9GAMM</name>
<protein>
    <submittedName>
        <fullName evidence="2">Peptide synthetase, non-ribosomal</fullName>
    </submittedName>
</protein>
<sequence>MILSERDTHLLSHASAFIPIHHTLAEQAQRYGERQALIHSSATLSWSDLEVCANRLAHQLIACGVGAEIRVGVNVTRSPQMIIAMLAVLKAGGAFVPLDPAYPSERLVYMLTDAGVSHLLTERALASGLPVIESLKVLFLEDPRTSYPSTDPGVAIHPEQSAYVIYTSGSTGHPKGVTVAHEALAHHCQAIGACYDLSSQDRVLHFASINFDLAHEYWLMPLSYGASLVITDQPLWGAQEMCEQLLHHGVTVAAFPPSYLLQLTQAVQSRGLKLPLRVLAFGGEALSSTHFNQVRAA</sequence>
<reference evidence="2 3" key="1">
    <citation type="submission" date="2015-11" db="EMBL/GenBank/DDBJ databases">
        <title>Genomic analysis of 38 Legionella species identifies large and diverse effector repertoires.</title>
        <authorList>
            <person name="Burstein D."/>
            <person name="Amaro F."/>
            <person name="Zusman T."/>
            <person name="Lifshitz Z."/>
            <person name="Cohen O."/>
            <person name="Gilbert J.A."/>
            <person name="Pupko T."/>
            <person name="Shuman H.A."/>
            <person name="Segal G."/>
        </authorList>
    </citation>
    <scope>NUCLEOTIDE SEQUENCE [LARGE SCALE GENOMIC DNA]</scope>
    <source>
        <strain evidence="2 3">CDC#72-OH-14</strain>
    </source>
</reference>
<dbReference type="PROSITE" id="PS00455">
    <property type="entry name" value="AMP_BINDING"/>
    <property type="match status" value="1"/>
</dbReference>
<organism evidence="2 3">
    <name type="scientific">Legionella cincinnatiensis</name>
    <dbReference type="NCBI Taxonomy" id="28085"/>
    <lineage>
        <taxon>Bacteria</taxon>
        <taxon>Pseudomonadati</taxon>
        <taxon>Pseudomonadota</taxon>
        <taxon>Gammaproteobacteria</taxon>
        <taxon>Legionellales</taxon>
        <taxon>Legionellaceae</taxon>
        <taxon>Legionella</taxon>
    </lineage>
</organism>
<comment type="caution">
    <text evidence="2">The sequence shown here is derived from an EMBL/GenBank/DDBJ whole genome shotgun (WGS) entry which is preliminary data.</text>
</comment>
<keyword evidence="3" id="KW-1185">Reference proteome</keyword>
<proteinExistence type="predicted"/>